<gene>
    <name evidence="3" type="ORF">KDA27_07420</name>
</gene>
<dbReference type="InterPro" id="IPR041685">
    <property type="entry name" value="AAA_GajA/Old/RecF-like"/>
</dbReference>
<reference evidence="3" key="2">
    <citation type="journal article" date="2021" name="Microbiome">
        <title>Successional dynamics and alternative stable states in a saline activated sludge microbial community over 9 years.</title>
        <authorList>
            <person name="Wang Y."/>
            <person name="Ye J."/>
            <person name="Ju F."/>
            <person name="Liu L."/>
            <person name="Boyd J.A."/>
            <person name="Deng Y."/>
            <person name="Parks D.H."/>
            <person name="Jiang X."/>
            <person name="Yin X."/>
            <person name="Woodcroft B.J."/>
            <person name="Tyson G.W."/>
            <person name="Hugenholtz P."/>
            <person name="Polz M.F."/>
            <person name="Zhang T."/>
        </authorList>
    </citation>
    <scope>NUCLEOTIDE SEQUENCE</scope>
    <source>
        <strain evidence="3">HKST-UBA02</strain>
    </source>
</reference>
<dbReference type="Proteomes" id="UP000739538">
    <property type="component" value="Unassembled WGS sequence"/>
</dbReference>
<dbReference type="PANTHER" id="PTHR32182:SF22">
    <property type="entry name" value="ATP-DEPENDENT ENDONUCLEASE, OLD FAMILY-RELATED"/>
    <property type="match status" value="1"/>
</dbReference>
<evidence type="ECO:0000259" key="2">
    <source>
        <dbReference type="Pfam" id="PF13304"/>
    </source>
</evidence>
<protein>
    <submittedName>
        <fullName evidence="3">AAA family ATPase</fullName>
    </submittedName>
</protein>
<dbReference type="AlphaFoldDB" id="A0A956SCQ0"/>
<dbReference type="Gene3D" id="3.40.50.300">
    <property type="entry name" value="P-loop containing nucleotide triphosphate hydrolases"/>
    <property type="match status" value="2"/>
</dbReference>
<dbReference type="GO" id="GO:0016887">
    <property type="term" value="F:ATP hydrolysis activity"/>
    <property type="evidence" value="ECO:0007669"/>
    <property type="project" value="InterPro"/>
</dbReference>
<reference evidence="3" key="1">
    <citation type="submission" date="2020-04" db="EMBL/GenBank/DDBJ databases">
        <authorList>
            <person name="Zhang T."/>
        </authorList>
    </citation>
    <scope>NUCLEOTIDE SEQUENCE</scope>
    <source>
        <strain evidence="3">HKST-UBA02</strain>
    </source>
</reference>
<feature type="domain" description="Endonuclease GajA/Old nuclease/RecF-like AAA" evidence="1">
    <location>
        <begin position="1"/>
        <end position="38"/>
    </location>
</feature>
<dbReference type="GO" id="GO:0006302">
    <property type="term" value="P:double-strand break repair"/>
    <property type="evidence" value="ECO:0007669"/>
    <property type="project" value="TreeGrafter"/>
</dbReference>
<accession>A0A956SCQ0</accession>
<evidence type="ECO:0000313" key="3">
    <source>
        <dbReference type="EMBL" id="MCA9755615.1"/>
    </source>
</evidence>
<dbReference type="PANTHER" id="PTHR32182">
    <property type="entry name" value="DNA REPLICATION AND REPAIR PROTEIN RECF"/>
    <property type="match status" value="1"/>
</dbReference>
<dbReference type="GO" id="GO:0005524">
    <property type="term" value="F:ATP binding"/>
    <property type="evidence" value="ECO:0007669"/>
    <property type="project" value="InterPro"/>
</dbReference>
<evidence type="ECO:0000259" key="1">
    <source>
        <dbReference type="Pfam" id="PF13175"/>
    </source>
</evidence>
<dbReference type="EMBL" id="JAGQHS010000027">
    <property type="protein sequence ID" value="MCA9755615.1"/>
    <property type="molecule type" value="Genomic_DNA"/>
</dbReference>
<proteinExistence type="predicted"/>
<dbReference type="Pfam" id="PF13175">
    <property type="entry name" value="AAA_15"/>
    <property type="match status" value="1"/>
</dbReference>
<comment type="caution">
    <text evidence="3">The sequence shown here is derived from an EMBL/GenBank/DDBJ whole genome shotgun (WGS) entry which is preliminary data.</text>
</comment>
<name>A0A956SCQ0_UNCEI</name>
<feature type="domain" description="ATPase AAA-type core" evidence="2">
    <location>
        <begin position="68"/>
        <end position="152"/>
    </location>
</feature>
<organism evidence="3 4">
    <name type="scientific">Eiseniibacteriota bacterium</name>
    <dbReference type="NCBI Taxonomy" id="2212470"/>
    <lineage>
        <taxon>Bacteria</taxon>
        <taxon>Candidatus Eiseniibacteriota</taxon>
    </lineage>
</organism>
<sequence length="200" mass="22319">MIKRLYVHNFRCLENFELEFDRSSVLLIGQNGSGKSTIPVKEYLEAVMPDLADIKNTQTSAESSSLEVRFSHGKDNHLQVPFGALSDGEKCFMISALVVAANKVQGPLLCFWDEPDSHLSLSEVGHFVMGLRRTFEDSGGQLILSSHSPEAIRKFSDESTWVLWRRGHLEPTQVRRLEDCDITGDLIDALTRGDVAPGSR</sequence>
<dbReference type="SUPFAM" id="SSF52540">
    <property type="entry name" value="P-loop containing nucleoside triphosphate hydrolases"/>
    <property type="match status" value="1"/>
</dbReference>
<dbReference type="InterPro" id="IPR003959">
    <property type="entry name" value="ATPase_AAA_core"/>
</dbReference>
<dbReference type="GO" id="GO:0000731">
    <property type="term" value="P:DNA synthesis involved in DNA repair"/>
    <property type="evidence" value="ECO:0007669"/>
    <property type="project" value="TreeGrafter"/>
</dbReference>
<evidence type="ECO:0000313" key="4">
    <source>
        <dbReference type="Proteomes" id="UP000739538"/>
    </source>
</evidence>
<dbReference type="Pfam" id="PF13304">
    <property type="entry name" value="AAA_21"/>
    <property type="match status" value="1"/>
</dbReference>
<dbReference type="InterPro" id="IPR027417">
    <property type="entry name" value="P-loop_NTPase"/>
</dbReference>